<organism evidence="2 3">
    <name type="scientific">Limulus polyphemus</name>
    <name type="common">Atlantic horseshoe crab</name>
    <dbReference type="NCBI Taxonomy" id="6850"/>
    <lineage>
        <taxon>Eukaryota</taxon>
        <taxon>Metazoa</taxon>
        <taxon>Ecdysozoa</taxon>
        <taxon>Arthropoda</taxon>
        <taxon>Chelicerata</taxon>
        <taxon>Merostomata</taxon>
        <taxon>Xiphosura</taxon>
        <taxon>Limulidae</taxon>
        <taxon>Limulus</taxon>
    </lineage>
</organism>
<evidence type="ECO:0000313" key="3">
    <source>
        <dbReference type="RefSeq" id="XP_013780488.1"/>
    </source>
</evidence>
<reference evidence="3" key="1">
    <citation type="submission" date="2025-08" db="UniProtKB">
        <authorList>
            <consortium name="RefSeq"/>
        </authorList>
    </citation>
    <scope>IDENTIFICATION</scope>
    <source>
        <tissue evidence="3">Muscle</tissue>
    </source>
</reference>
<dbReference type="Pfam" id="PF15393">
    <property type="entry name" value="DUF4615"/>
    <property type="match status" value="1"/>
</dbReference>
<accession>A0ABM1BEQ7</accession>
<dbReference type="GeneID" id="106464876"/>
<sequence length="184" mass="21796">MRLNVRVSEFKMSTNKRTEKSKSVDQMEYLRAKEEDFVEKFEEELCWCINQLQLSIESKNVSQKQVEDSIKMLKTLQNPKAPLIKKRQVMRGAFGDYRLKMKEDKKKFGFDTKKLKIGTPREEQRKGKFLRVCASRKDSNKNCDNKTDQFHFIQSDNSFRFQFSLPENEIENTVFTEDKKDGAL</sequence>
<keyword evidence="2" id="KW-1185">Reference proteome</keyword>
<gene>
    <name evidence="3" type="primary">LOC106464876</name>
</gene>
<evidence type="ECO:0000313" key="2">
    <source>
        <dbReference type="Proteomes" id="UP000694941"/>
    </source>
</evidence>
<protein>
    <submittedName>
        <fullName evidence="3">UPF0488 protein CG14286-like isoform X1</fullName>
    </submittedName>
</protein>
<dbReference type="RefSeq" id="XP_013780488.1">
    <property type="nucleotide sequence ID" value="XM_013925034.2"/>
</dbReference>
<comment type="similarity">
    <text evidence="1">Belongs to the UPF0488 family.</text>
</comment>
<dbReference type="InterPro" id="IPR029274">
    <property type="entry name" value="DUF4615"/>
</dbReference>
<proteinExistence type="inferred from homology"/>
<evidence type="ECO:0000256" key="1">
    <source>
        <dbReference type="ARBA" id="ARBA00005707"/>
    </source>
</evidence>
<name>A0ABM1BEQ7_LIMPO</name>
<dbReference type="PANTHER" id="PTHR13602:SF2">
    <property type="entry name" value="UPF0488 PROTEIN C8ORF33"/>
    <property type="match status" value="1"/>
</dbReference>
<dbReference type="PANTHER" id="PTHR13602">
    <property type="entry name" value="UPF0488 PROTEIN C8ORF33"/>
    <property type="match status" value="1"/>
</dbReference>
<dbReference type="Proteomes" id="UP000694941">
    <property type="component" value="Unplaced"/>
</dbReference>